<reference evidence="1 2" key="1">
    <citation type="submission" date="2013-01" db="EMBL/GenBank/DDBJ databases">
        <authorList>
            <person name="Harkins D.M."/>
            <person name="Durkin A.S."/>
            <person name="Brinkac L.M."/>
            <person name="Haft D.H."/>
            <person name="Selengut J.D."/>
            <person name="Sanka R."/>
            <person name="DePew J."/>
            <person name="Purushe J."/>
            <person name="Matthias M.A."/>
            <person name="Vinetz J.M."/>
            <person name="Sutton G.G."/>
            <person name="Nierman W.C."/>
            <person name="Fouts D.E."/>
        </authorList>
    </citation>
    <scope>NUCLEOTIDE SEQUENCE [LARGE SCALE GENOMIC DNA]</scope>
    <source>
        <strain evidence="1 2">CBC1416</strain>
    </source>
</reference>
<protein>
    <submittedName>
        <fullName evidence="1">Uncharacterized protein</fullName>
    </submittedName>
</protein>
<dbReference type="EMBL" id="AKWE02000120">
    <property type="protein sequence ID" value="EMO57413.1"/>
    <property type="molecule type" value="Genomic_DNA"/>
</dbReference>
<gene>
    <name evidence="1" type="ORF">LEP1GSC161_1046</name>
</gene>
<dbReference type="Proteomes" id="UP000012149">
    <property type="component" value="Unassembled WGS sequence"/>
</dbReference>
<accession>M6W6P3</accession>
<sequence length="45" mass="5462">MIQAIMPNFTFGVRECHIRYLIVWRNFLKSQFYRSFGKPIGYGFE</sequence>
<evidence type="ECO:0000313" key="2">
    <source>
        <dbReference type="Proteomes" id="UP000012149"/>
    </source>
</evidence>
<comment type="caution">
    <text evidence="1">The sequence shown here is derived from an EMBL/GenBank/DDBJ whole genome shotgun (WGS) entry which is preliminary data.</text>
</comment>
<proteinExistence type="predicted"/>
<name>M6W6P3_9LEPT</name>
<dbReference type="AlphaFoldDB" id="M6W6P3"/>
<evidence type="ECO:0000313" key="1">
    <source>
        <dbReference type="EMBL" id="EMO57413.1"/>
    </source>
</evidence>
<organism evidence="1 2">
    <name type="scientific">Leptospira santarosai str. CBC1416</name>
    <dbReference type="NCBI Taxonomy" id="1193059"/>
    <lineage>
        <taxon>Bacteria</taxon>
        <taxon>Pseudomonadati</taxon>
        <taxon>Spirochaetota</taxon>
        <taxon>Spirochaetia</taxon>
        <taxon>Leptospirales</taxon>
        <taxon>Leptospiraceae</taxon>
        <taxon>Leptospira</taxon>
    </lineage>
</organism>